<dbReference type="Gene3D" id="3.20.80.10">
    <property type="entry name" value="Regulatory factor, effector binding domain"/>
    <property type="match status" value="1"/>
</dbReference>
<accession>A0ABQ4MBF6</accession>
<feature type="domain" description="AraC effector-binding" evidence="1">
    <location>
        <begin position="1"/>
        <end position="155"/>
    </location>
</feature>
<evidence type="ECO:0000259" key="1">
    <source>
        <dbReference type="SMART" id="SM00871"/>
    </source>
</evidence>
<dbReference type="InterPro" id="IPR050908">
    <property type="entry name" value="SmbC-like"/>
</dbReference>
<sequence length="160" mass="18504">MNITVKELPDYEVAYVRHVGSYLETRKAWEVLGEWAAKKGFYPPEHSYIGISLDDASLTDEYACRYDACLTIKGDHNKDFDPNIKYKTLNGGLYALYQFYDTIDKFAIAYQVVYGQWLPNSGYDPDDKHCLEFCMNNPFEDPDGKAKVDLYIPIKKRAEE</sequence>
<organism evidence="2 3">
    <name type="scientific">Paenibacillus vini</name>
    <dbReference type="NCBI Taxonomy" id="1476024"/>
    <lineage>
        <taxon>Bacteria</taxon>
        <taxon>Bacillati</taxon>
        <taxon>Bacillota</taxon>
        <taxon>Bacilli</taxon>
        <taxon>Bacillales</taxon>
        <taxon>Paenibacillaceae</taxon>
        <taxon>Paenibacillus</taxon>
    </lineage>
</organism>
<dbReference type="SUPFAM" id="SSF55136">
    <property type="entry name" value="Probable bacterial effector-binding domain"/>
    <property type="match status" value="1"/>
</dbReference>
<protein>
    <submittedName>
        <fullName evidence="2">AraC family transcriptional regulator</fullName>
    </submittedName>
</protein>
<dbReference type="InterPro" id="IPR010499">
    <property type="entry name" value="AraC_E-bd"/>
</dbReference>
<proteinExistence type="predicted"/>
<evidence type="ECO:0000313" key="3">
    <source>
        <dbReference type="Proteomes" id="UP000679992"/>
    </source>
</evidence>
<name>A0ABQ4MBF6_9BACL</name>
<dbReference type="InterPro" id="IPR029442">
    <property type="entry name" value="GyrI-like"/>
</dbReference>
<dbReference type="PANTHER" id="PTHR40055">
    <property type="entry name" value="TRANSCRIPTIONAL REGULATOR YGIV-RELATED"/>
    <property type="match status" value="1"/>
</dbReference>
<evidence type="ECO:0000313" key="2">
    <source>
        <dbReference type="EMBL" id="GIP53326.1"/>
    </source>
</evidence>
<comment type="caution">
    <text evidence="2">The sequence shown here is derived from an EMBL/GenBank/DDBJ whole genome shotgun (WGS) entry which is preliminary data.</text>
</comment>
<gene>
    <name evidence="2" type="ORF">J42TS3_23610</name>
</gene>
<dbReference type="EMBL" id="BOSL01000006">
    <property type="protein sequence ID" value="GIP53326.1"/>
    <property type="molecule type" value="Genomic_DNA"/>
</dbReference>
<reference evidence="2 3" key="1">
    <citation type="submission" date="2021-03" db="EMBL/GenBank/DDBJ databases">
        <title>Antimicrobial resistance genes in bacteria isolated from Japanese honey, and their potential for conferring macrolide and lincosamide resistance in the American foulbrood pathogen Paenibacillus larvae.</title>
        <authorList>
            <person name="Okamoto M."/>
            <person name="Kumagai M."/>
            <person name="Kanamori H."/>
            <person name="Takamatsu D."/>
        </authorList>
    </citation>
    <scope>NUCLEOTIDE SEQUENCE [LARGE SCALE GENOMIC DNA]</scope>
    <source>
        <strain evidence="2 3">J42TS3</strain>
    </source>
</reference>
<dbReference type="Pfam" id="PF06445">
    <property type="entry name" value="GyrI-like"/>
    <property type="match status" value="1"/>
</dbReference>
<dbReference type="InterPro" id="IPR011256">
    <property type="entry name" value="Reg_factor_effector_dom_sf"/>
</dbReference>
<dbReference type="SMART" id="SM00871">
    <property type="entry name" value="AraC_E_bind"/>
    <property type="match status" value="1"/>
</dbReference>
<dbReference type="PANTHER" id="PTHR40055:SF1">
    <property type="entry name" value="TRANSCRIPTIONAL REGULATOR YGIV-RELATED"/>
    <property type="match status" value="1"/>
</dbReference>
<keyword evidence="3" id="KW-1185">Reference proteome</keyword>
<dbReference type="Proteomes" id="UP000679992">
    <property type="component" value="Unassembled WGS sequence"/>
</dbReference>